<evidence type="ECO:0000313" key="4">
    <source>
        <dbReference type="Proteomes" id="UP000242180"/>
    </source>
</evidence>
<accession>A0A1X2HHM4</accession>
<name>A0A1X2HHM4_SYNRA</name>
<dbReference type="AlphaFoldDB" id="A0A1X2HHM4"/>
<dbReference type="GO" id="GO:0051726">
    <property type="term" value="P:regulation of cell cycle"/>
    <property type="evidence" value="ECO:0007669"/>
    <property type="project" value="TreeGrafter"/>
</dbReference>
<organism evidence="3 4">
    <name type="scientific">Syncephalastrum racemosum</name>
    <name type="common">Filamentous fungus</name>
    <dbReference type="NCBI Taxonomy" id="13706"/>
    <lineage>
        <taxon>Eukaryota</taxon>
        <taxon>Fungi</taxon>
        <taxon>Fungi incertae sedis</taxon>
        <taxon>Mucoromycota</taxon>
        <taxon>Mucoromycotina</taxon>
        <taxon>Mucoromycetes</taxon>
        <taxon>Mucorales</taxon>
        <taxon>Syncephalastraceae</taxon>
        <taxon>Syncephalastrum</taxon>
    </lineage>
</organism>
<evidence type="ECO:0000256" key="2">
    <source>
        <dbReference type="SAM" id="MobiDB-lite"/>
    </source>
</evidence>
<dbReference type="FunCoup" id="A0A1X2HHM4">
    <property type="interactions" value="1"/>
</dbReference>
<dbReference type="Proteomes" id="UP000242180">
    <property type="component" value="Unassembled WGS sequence"/>
</dbReference>
<dbReference type="STRING" id="13706.A0A1X2HHM4"/>
<dbReference type="GO" id="GO:0033596">
    <property type="term" value="C:TSC1-TSC2 complex"/>
    <property type="evidence" value="ECO:0007669"/>
    <property type="project" value="TreeGrafter"/>
</dbReference>
<evidence type="ECO:0008006" key="5">
    <source>
        <dbReference type="Google" id="ProtNLM"/>
    </source>
</evidence>
<gene>
    <name evidence="3" type="ORF">BCR43DRAFT_437222</name>
</gene>
<proteinExistence type="predicted"/>
<dbReference type="InterPro" id="IPR007483">
    <property type="entry name" value="Hamartin"/>
</dbReference>
<reference evidence="3 4" key="1">
    <citation type="submission" date="2016-07" db="EMBL/GenBank/DDBJ databases">
        <title>Pervasive Adenine N6-methylation of Active Genes in Fungi.</title>
        <authorList>
            <consortium name="DOE Joint Genome Institute"/>
            <person name="Mondo S.J."/>
            <person name="Dannebaum R.O."/>
            <person name="Kuo R.C."/>
            <person name="Labutti K."/>
            <person name="Haridas S."/>
            <person name="Kuo A."/>
            <person name="Salamov A."/>
            <person name="Ahrendt S.R."/>
            <person name="Lipzen A."/>
            <person name="Sullivan W."/>
            <person name="Andreopoulos W.B."/>
            <person name="Clum A."/>
            <person name="Lindquist E."/>
            <person name="Daum C."/>
            <person name="Ramamoorthy G.K."/>
            <person name="Gryganskyi A."/>
            <person name="Culley D."/>
            <person name="Magnuson J.K."/>
            <person name="James T.Y."/>
            <person name="O'Malley M.A."/>
            <person name="Stajich J.E."/>
            <person name="Spatafora J.W."/>
            <person name="Visel A."/>
            <person name="Grigoriev I.V."/>
        </authorList>
    </citation>
    <scope>NUCLEOTIDE SEQUENCE [LARGE SCALE GENOMIC DNA]</scope>
    <source>
        <strain evidence="3 4">NRRL 2496</strain>
    </source>
</reference>
<evidence type="ECO:0000256" key="1">
    <source>
        <dbReference type="SAM" id="Coils"/>
    </source>
</evidence>
<dbReference type="InParanoid" id="A0A1X2HHM4"/>
<feature type="coiled-coil region" evidence="1">
    <location>
        <begin position="419"/>
        <end position="537"/>
    </location>
</feature>
<dbReference type="EMBL" id="MCGN01000003">
    <property type="protein sequence ID" value="ORY98594.1"/>
    <property type="molecule type" value="Genomic_DNA"/>
</dbReference>
<dbReference type="PANTHER" id="PTHR15154:SF2">
    <property type="entry name" value="HAMARTIN"/>
    <property type="match status" value="1"/>
</dbReference>
<evidence type="ECO:0000313" key="3">
    <source>
        <dbReference type="EMBL" id="ORY98594.1"/>
    </source>
</evidence>
<feature type="region of interest" description="Disordered" evidence="2">
    <location>
        <begin position="279"/>
        <end position="301"/>
    </location>
</feature>
<keyword evidence="4" id="KW-1185">Reference proteome</keyword>
<comment type="caution">
    <text evidence="3">The sequence shown here is derived from an EMBL/GenBank/DDBJ whole genome shotgun (WGS) entry which is preliminary data.</text>
</comment>
<protein>
    <recommendedName>
        <fullName evidence="5">Hamartin protein-domain-containing protein</fullName>
    </recommendedName>
</protein>
<keyword evidence="1" id="KW-0175">Coiled coil</keyword>
<sequence length="577" mass="66893">MDEYLAWAENYHHREQELLDKSFEDKSFEQDETTRLRLQHQALLELEQDEWSKNIVSVLMTFGAQETKQFFMLLNHYFVSSKHRLQIVYLLSGFLLRKYDNSTTLIAISVTNLIMLLPRICTSLPPFLPRLFYIFARALCWDQLRDIRRKQGQSADRTTQTQAKQAAANDWDCAENDFTIPEEFDEETFRARTIAQVTRHMLHPNLVMMDTETELTDRSRWMKMESPDIMAQIMSLDLTNAASRVAFSSAVGNVSGSQEDLLDDNVWKHYTDQARLEDAETSDALVSDKRETTESPAAVSAPPAVTVQSILQLHKALKSGTEVLLGDDVWDADLEHLASGQDDDCAVDAGVYPASGSMSSNETKLLIAALKREVLLLRNELNFELFVKQQHLQHMGRLHREHVSDSSVEAERQRTYNATRILKAQLAQATDALTKLKSESAKTKQKHVKWEDEQSSKLRNYRERWKAWQAEMEAARQQLADYEKRFADQNAQLVEVQQRAFDLENELKTREPQLKKAEELEIRVNQLTQQMLLWDKDLVQLDEQKRCIKVLLSEWQNKEELIRSLENTNKRLISNER</sequence>
<dbReference type="OMA" id="MESPDIM"/>
<dbReference type="OrthoDB" id="6022054at2759"/>
<dbReference type="GO" id="GO:0032007">
    <property type="term" value="P:negative regulation of TOR signaling"/>
    <property type="evidence" value="ECO:0007669"/>
    <property type="project" value="TreeGrafter"/>
</dbReference>
<dbReference type="PANTHER" id="PTHR15154">
    <property type="entry name" value="HAMARTIN"/>
    <property type="match status" value="1"/>
</dbReference>